<dbReference type="Pfam" id="PF05757">
    <property type="entry name" value="PsbQ"/>
    <property type="match status" value="1"/>
</dbReference>
<accession>A0A941GU70</accession>
<dbReference type="GO" id="GO:0005509">
    <property type="term" value="F:calcium ion binding"/>
    <property type="evidence" value="ECO:0007669"/>
    <property type="project" value="InterPro"/>
</dbReference>
<dbReference type="InterPro" id="IPR023222">
    <property type="entry name" value="PsbQ-like_dom_sf"/>
</dbReference>
<dbReference type="GO" id="GO:0009654">
    <property type="term" value="C:photosystem II oxygen evolving complex"/>
    <property type="evidence" value="ECO:0007669"/>
    <property type="project" value="InterPro"/>
</dbReference>
<dbReference type="NCBIfam" id="TIGR03042">
    <property type="entry name" value="PS_II_psbQ_bact"/>
    <property type="match status" value="1"/>
</dbReference>
<keyword evidence="3" id="KW-0472">Membrane</keyword>
<dbReference type="EMBL" id="JADQBC010000023">
    <property type="protein sequence ID" value="MBR8827220.1"/>
    <property type="molecule type" value="Genomic_DNA"/>
</dbReference>
<evidence type="ECO:0000313" key="5">
    <source>
        <dbReference type="Proteomes" id="UP000767446"/>
    </source>
</evidence>
<organism evidence="4 5">
    <name type="scientific">Gomphosphaeria aponina SAG 52.96 = DSM 107014</name>
    <dbReference type="NCBI Taxonomy" id="1521640"/>
    <lineage>
        <taxon>Bacteria</taxon>
        <taxon>Bacillati</taxon>
        <taxon>Cyanobacteriota</taxon>
        <taxon>Cyanophyceae</taxon>
        <taxon>Oscillatoriophycideae</taxon>
        <taxon>Chroococcales</taxon>
        <taxon>Gomphosphaeriaceae</taxon>
        <taxon>Gomphosphaeria</taxon>
    </lineage>
</organism>
<dbReference type="SUPFAM" id="SSF101112">
    <property type="entry name" value="Oxygen-evolving enhancer protein 3"/>
    <property type="match status" value="1"/>
</dbReference>
<dbReference type="InterPro" id="IPR017487">
    <property type="entry name" value="PSII_PsbQ_cyanobac"/>
</dbReference>
<sequence>MLRFRSLLPLILALVATFLVSCGGPSAKIPTTYSPEKIQAIQAFAAPVEAARERMSELQSYIQAENWVETGSLIHGPLGSLRRDIRYLAEELLPKDQKQAKTLAQELFQDLEQIDTAAKARNYGEAVSRYRNAINDFDAFLDLIPKSGETT</sequence>
<comment type="caution">
    <text evidence="4">The sequence shown here is derived from an EMBL/GenBank/DDBJ whole genome shotgun (WGS) entry which is preliminary data.</text>
</comment>
<protein>
    <submittedName>
        <fullName evidence="4">Photosystem II protein PsbQ</fullName>
    </submittedName>
</protein>
<evidence type="ECO:0000256" key="3">
    <source>
        <dbReference type="ARBA" id="ARBA00023136"/>
    </source>
</evidence>
<evidence type="ECO:0000313" key="4">
    <source>
        <dbReference type="EMBL" id="MBR8827220.1"/>
    </source>
</evidence>
<evidence type="ECO:0000256" key="1">
    <source>
        <dbReference type="ARBA" id="ARBA00004370"/>
    </source>
</evidence>
<gene>
    <name evidence="4" type="primary">psbQ</name>
    <name evidence="4" type="ORF">DSM107014_04830</name>
</gene>
<evidence type="ECO:0000256" key="2">
    <source>
        <dbReference type="ARBA" id="ARBA00023078"/>
    </source>
</evidence>
<name>A0A941GU70_9CHRO</name>
<dbReference type="Gene3D" id="1.20.120.290">
    <property type="entry name" value="Oxygen-evolving enhancer protein 3 (PsbQ), four-helix up-down bundle"/>
    <property type="match status" value="1"/>
</dbReference>
<comment type="subcellular location">
    <subcellularLocation>
        <location evidence="1">Membrane</location>
    </subcellularLocation>
</comment>
<dbReference type="InterPro" id="IPR008797">
    <property type="entry name" value="PSII_PsbQ"/>
</dbReference>
<reference evidence="4" key="1">
    <citation type="submission" date="2021-02" db="EMBL/GenBank/DDBJ databases">
        <title>Metagenome analyses of Stigonema ocellatum DSM 106950, Chlorogloea purpurea SAG 13.99 and Gomphosphaeria aponina DSM 107014.</title>
        <authorList>
            <person name="Marter P."/>
            <person name="Huang S."/>
        </authorList>
    </citation>
    <scope>NUCLEOTIDE SEQUENCE</scope>
    <source>
        <strain evidence="4">JP213</strain>
    </source>
</reference>
<proteinExistence type="predicted"/>
<dbReference type="PROSITE" id="PS51257">
    <property type="entry name" value="PROKAR_LIPOPROTEIN"/>
    <property type="match status" value="1"/>
</dbReference>
<dbReference type="AlphaFoldDB" id="A0A941GU70"/>
<dbReference type="GO" id="GO:0015979">
    <property type="term" value="P:photosynthesis"/>
    <property type="evidence" value="ECO:0007669"/>
    <property type="project" value="InterPro"/>
</dbReference>
<keyword evidence="2" id="KW-0793">Thylakoid</keyword>
<dbReference type="Proteomes" id="UP000767446">
    <property type="component" value="Unassembled WGS sequence"/>
</dbReference>
<dbReference type="GO" id="GO:0019898">
    <property type="term" value="C:extrinsic component of membrane"/>
    <property type="evidence" value="ECO:0007669"/>
    <property type="project" value="InterPro"/>
</dbReference>